<dbReference type="EMBL" id="VYYT01000734">
    <property type="protein sequence ID" value="KAK2729957.1"/>
    <property type="molecule type" value="Genomic_DNA"/>
</dbReference>
<proteinExistence type="predicted"/>
<keyword evidence="1" id="KW-0175">Coiled coil</keyword>
<dbReference type="Proteomes" id="UP001281614">
    <property type="component" value="Unassembled WGS sequence"/>
</dbReference>
<organism evidence="2 3">
    <name type="scientific">Colletotrichum kahawae</name>
    <name type="common">Coffee berry disease fungus</name>
    <dbReference type="NCBI Taxonomy" id="34407"/>
    <lineage>
        <taxon>Eukaryota</taxon>
        <taxon>Fungi</taxon>
        <taxon>Dikarya</taxon>
        <taxon>Ascomycota</taxon>
        <taxon>Pezizomycotina</taxon>
        <taxon>Sordariomycetes</taxon>
        <taxon>Hypocreomycetidae</taxon>
        <taxon>Glomerellales</taxon>
        <taxon>Glomerellaceae</taxon>
        <taxon>Colletotrichum</taxon>
        <taxon>Colletotrichum gloeosporioides species complex</taxon>
    </lineage>
</organism>
<accession>A0AAD9XZ79</accession>
<gene>
    <name evidence="2" type="ORF">CKAH01_19133</name>
</gene>
<name>A0AAD9XZ79_COLKA</name>
<evidence type="ECO:0000256" key="1">
    <source>
        <dbReference type="SAM" id="Coils"/>
    </source>
</evidence>
<evidence type="ECO:0000313" key="2">
    <source>
        <dbReference type="EMBL" id="KAK2729957.1"/>
    </source>
</evidence>
<protein>
    <submittedName>
        <fullName evidence="2">Uncharacterized protein</fullName>
    </submittedName>
</protein>
<sequence length="188" mass="20986">MSGHVIDTPAISTLRRYRRSLNIAENGFEVMPCRRCRSKGLRCKMLSGSLVCGECVAVGSTRRSYDASEDAICQLERLMVESRRLDDEEEEMQELFRKRMEALQKAQAEVNEALAKLDRVRKAKRMVFKKGRKETSVVAEESEIPEVPPSESSLVLEAQAIGASGVLDFDTILGDWNPGTPNFLSGES</sequence>
<comment type="caution">
    <text evidence="2">The sequence shown here is derived from an EMBL/GenBank/DDBJ whole genome shotgun (WGS) entry which is preliminary data.</text>
</comment>
<reference evidence="2" key="1">
    <citation type="submission" date="2023-02" db="EMBL/GenBank/DDBJ databases">
        <title>Colletotrichum kahawae CIFC_Que2 genome sequencing and assembly.</title>
        <authorList>
            <person name="Baroncelli R."/>
        </authorList>
    </citation>
    <scope>NUCLEOTIDE SEQUENCE</scope>
    <source>
        <strain evidence="2">CIFC_Que2</strain>
    </source>
</reference>
<evidence type="ECO:0000313" key="3">
    <source>
        <dbReference type="Proteomes" id="UP001281614"/>
    </source>
</evidence>
<feature type="coiled-coil region" evidence="1">
    <location>
        <begin position="75"/>
        <end position="123"/>
    </location>
</feature>
<keyword evidence="3" id="KW-1185">Reference proteome</keyword>
<dbReference type="AlphaFoldDB" id="A0AAD9XZ79"/>